<comment type="caution">
    <text evidence="2">The sequence shown here is derived from an EMBL/GenBank/DDBJ whole genome shotgun (WGS) entry which is preliminary data.</text>
</comment>
<dbReference type="EMBL" id="JAPDHF010000011">
    <property type="protein sequence ID" value="KAJ4011153.1"/>
    <property type="molecule type" value="Genomic_DNA"/>
</dbReference>
<accession>A0A9W8U9B6</accession>
<dbReference type="AlphaFoldDB" id="A0A9W8U9B6"/>
<organism evidence="2 3">
    <name type="scientific">Fusarium irregulare</name>
    <dbReference type="NCBI Taxonomy" id="2494466"/>
    <lineage>
        <taxon>Eukaryota</taxon>
        <taxon>Fungi</taxon>
        <taxon>Dikarya</taxon>
        <taxon>Ascomycota</taxon>
        <taxon>Pezizomycotina</taxon>
        <taxon>Sordariomycetes</taxon>
        <taxon>Hypocreomycetidae</taxon>
        <taxon>Hypocreales</taxon>
        <taxon>Nectriaceae</taxon>
        <taxon>Fusarium</taxon>
        <taxon>Fusarium incarnatum-equiseti species complex</taxon>
    </lineage>
</organism>
<protein>
    <submittedName>
        <fullName evidence="2">Uncharacterized protein</fullName>
    </submittedName>
</protein>
<name>A0A9W8U9B6_9HYPO</name>
<dbReference type="Proteomes" id="UP001152130">
    <property type="component" value="Unassembled WGS sequence"/>
</dbReference>
<evidence type="ECO:0000313" key="2">
    <source>
        <dbReference type="EMBL" id="KAJ4011153.1"/>
    </source>
</evidence>
<reference evidence="2" key="1">
    <citation type="submission" date="2022-10" db="EMBL/GenBank/DDBJ databases">
        <title>Fusarium specimens isolated from Avocado Roots.</title>
        <authorList>
            <person name="Stajich J."/>
            <person name="Roper C."/>
            <person name="Heimlech-Rivalta G."/>
        </authorList>
    </citation>
    <scope>NUCLEOTIDE SEQUENCE</scope>
    <source>
        <strain evidence="2">CF00143</strain>
    </source>
</reference>
<evidence type="ECO:0000256" key="1">
    <source>
        <dbReference type="SAM" id="MobiDB-lite"/>
    </source>
</evidence>
<proteinExistence type="predicted"/>
<sequence>MDNDWHQTPLERREVFNFHDILDCEPYHVLHLALRIRLTSFSLQGFQEDQTGQTFYHFYFGLSEEFTFVDEFNKAVTVRGLALWMECKEGDNGGELNVHFVVKERPFYTPLVSFDFPLMGADMGHQNSLNLLHIIGAIQAKSEEFDDLLPDEYPSNLLRFRFSSLARVNDEPRGYRDALLQWFIRLNKVGYVGWSAVGQTVEDVVLNMQDSEETPTAQAMMFSNIIGHKFTADGSLHDGFRVVEGRAYHYEGVDMPYELLWANIWGQGHSGENEAPEGREDGDEGYEGASDQFDLDIGGPRAEES</sequence>
<gene>
    <name evidence="2" type="ORF">NW766_007791</name>
</gene>
<feature type="region of interest" description="Disordered" evidence="1">
    <location>
        <begin position="270"/>
        <end position="305"/>
    </location>
</feature>
<evidence type="ECO:0000313" key="3">
    <source>
        <dbReference type="Proteomes" id="UP001152130"/>
    </source>
</evidence>
<keyword evidence="3" id="KW-1185">Reference proteome</keyword>
<dbReference type="OrthoDB" id="5120070at2759"/>